<dbReference type="OrthoDB" id="20948at2759"/>
<reference evidence="7 8" key="1">
    <citation type="journal article" date="2018" name="Genome Biol. Evol.">
        <title>Multiple Roots of Fruiting Body Formation in Amoebozoa.</title>
        <authorList>
            <person name="Hillmann F."/>
            <person name="Forbes G."/>
            <person name="Novohradska S."/>
            <person name="Ferling I."/>
            <person name="Riege K."/>
            <person name="Groth M."/>
            <person name="Westermann M."/>
            <person name="Marz M."/>
            <person name="Spaller T."/>
            <person name="Winckler T."/>
            <person name="Schaap P."/>
            <person name="Glockner G."/>
        </authorList>
    </citation>
    <scope>NUCLEOTIDE SEQUENCE [LARGE SCALE GENOMIC DNA]</scope>
    <source>
        <strain evidence="7 8">Jena</strain>
    </source>
</reference>
<evidence type="ECO:0000256" key="4">
    <source>
        <dbReference type="PROSITE-ProRule" id="PRU00108"/>
    </source>
</evidence>
<dbReference type="InterPro" id="IPR008422">
    <property type="entry name" value="KN_HD"/>
</dbReference>
<dbReference type="CDD" id="cd00086">
    <property type="entry name" value="homeodomain"/>
    <property type="match status" value="1"/>
</dbReference>
<keyword evidence="8" id="KW-1185">Reference proteome</keyword>
<keyword evidence="1 4" id="KW-0238">DNA-binding</keyword>
<dbReference type="GO" id="GO:0003677">
    <property type="term" value="F:DNA binding"/>
    <property type="evidence" value="ECO:0007669"/>
    <property type="project" value="UniProtKB-UniRule"/>
</dbReference>
<keyword evidence="2 4" id="KW-0371">Homeobox</keyword>
<feature type="region of interest" description="Disordered" evidence="5">
    <location>
        <begin position="64"/>
        <end position="114"/>
    </location>
</feature>
<dbReference type="Pfam" id="PF05920">
    <property type="entry name" value="Homeobox_KN"/>
    <property type="match status" value="1"/>
</dbReference>
<comment type="caution">
    <text evidence="7">The sequence shown here is derived from an EMBL/GenBank/DDBJ whole genome shotgun (WGS) entry which is preliminary data.</text>
</comment>
<feature type="domain" description="Homeobox" evidence="6">
    <location>
        <begin position="105"/>
        <end position="168"/>
    </location>
</feature>
<evidence type="ECO:0000256" key="3">
    <source>
        <dbReference type="ARBA" id="ARBA00023242"/>
    </source>
</evidence>
<dbReference type="EMBL" id="MDYQ01000003">
    <property type="protein sequence ID" value="PRP89369.1"/>
    <property type="molecule type" value="Genomic_DNA"/>
</dbReference>
<dbReference type="Gene3D" id="1.10.10.60">
    <property type="entry name" value="Homeodomain-like"/>
    <property type="match status" value="1"/>
</dbReference>
<evidence type="ECO:0000313" key="7">
    <source>
        <dbReference type="EMBL" id="PRP89369.1"/>
    </source>
</evidence>
<dbReference type="Proteomes" id="UP000241769">
    <property type="component" value="Unassembled WGS sequence"/>
</dbReference>
<evidence type="ECO:0000313" key="8">
    <source>
        <dbReference type="Proteomes" id="UP000241769"/>
    </source>
</evidence>
<keyword evidence="3 4" id="KW-0539">Nucleus</keyword>
<sequence>MEILNNFKHVFEGISELIVQVYQIESAERRKQLLSGVGHIRGHIETLRGNMEKRQSALHLIEQESHRPNKKPKEEATVIPPRHINISSDEDEDETFNGDESPRNRRKRIRGKSLPDDTTNVLKRWLYDHWSYPYPTDEDKSILCKQCGLTPIQLNNWFTNARRRLLKPRTGGKYRGQFEPPSPKQIVSVMGEDNTEAEPNTDVRDHYTGSALQRAIIEEEREERGSARSELEALEKAAREAFESQSE</sequence>
<evidence type="ECO:0000256" key="1">
    <source>
        <dbReference type="ARBA" id="ARBA00023125"/>
    </source>
</evidence>
<evidence type="ECO:0000256" key="5">
    <source>
        <dbReference type="SAM" id="MobiDB-lite"/>
    </source>
</evidence>
<feature type="compositionally biased region" description="Basic and acidic residues" evidence="5">
    <location>
        <begin position="64"/>
        <end position="76"/>
    </location>
</feature>
<dbReference type="InterPro" id="IPR009057">
    <property type="entry name" value="Homeodomain-like_sf"/>
</dbReference>
<dbReference type="SUPFAM" id="SSF46689">
    <property type="entry name" value="Homeodomain-like"/>
    <property type="match status" value="1"/>
</dbReference>
<gene>
    <name evidence="7" type="ORF">PROFUN_01232</name>
</gene>
<dbReference type="GO" id="GO:0005634">
    <property type="term" value="C:nucleus"/>
    <property type="evidence" value="ECO:0007669"/>
    <property type="project" value="UniProtKB-SubCell"/>
</dbReference>
<evidence type="ECO:0000256" key="2">
    <source>
        <dbReference type="ARBA" id="ARBA00023155"/>
    </source>
</evidence>
<dbReference type="GO" id="GO:0006355">
    <property type="term" value="P:regulation of DNA-templated transcription"/>
    <property type="evidence" value="ECO:0007669"/>
    <property type="project" value="InterPro"/>
</dbReference>
<dbReference type="SMART" id="SM00389">
    <property type="entry name" value="HOX"/>
    <property type="match status" value="1"/>
</dbReference>
<organism evidence="7 8">
    <name type="scientific">Planoprotostelium fungivorum</name>
    <dbReference type="NCBI Taxonomy" id="1890364"/>
    <lineage>
        <taxon>Eukaryota</taxon>
        <taxon>Amoebozoa</taxon>
        <taxon>Evosea</taxon>
        <taxon>Variosea</taxon>
        <taxon>Cavosteliida</taxon>
        <taxon>Cavosteliaceae</taxon>
        <taxon>Planoprotostelium</taxon>
    </lineage>
</organism>
<accession>A0A2P6NZM2</accession>
<dbReference type="InterPro" id="IPR050224">
    <property type="entry name" value="TALE_homeobox"/>
</dbReference>
<feature type="region of interest" description="Disordered" evidence="5">
    <location>
        <begin position="217"/>
        <end position="247"/>
    </location>
</feature>
<dbReference type="PANTHER" id="PTHR11850">
    <property type="entry name" value="HOMEOBOX PROTEIN TRANSCRIPTION FACTORS"/>
    <property type="match status" value="1"/>
</dbReference>
<dbReference type="InterPro" id="IPR001356">
    <property type="entry name" value="HD"/>
</dbReference>
<feature type="DNA-binding region" description="Homeobox" evidence="4">
    <location>
        <begin position="107"/>
        <end position="169"/>
    </location>
</feature>
<feature type="compositionally biased region" description="Acidic residues" evidence="5">
    <location>
        <begin position="88"/>
        <end position="97"/>
    </location>
</feature>
<dbReference type="STRING" id="1890364.A0A2P6NZM2"/>
<protein>
    <recommendedName>
        <fullName evidence="6">Homeobox domain-containing protein</fullName>
    </recommendedName>
</protein>
<proteinExistence type="predicted"/>
<name>A0A2P6NZM2_9EUKA</name>
<dbReference type="InParanoid" id="A0A2P6NZM2"/>
<comment type="subcellular location">
    <subcellularLocation>
        <location evidence="4">Nucleus</location>
    </subcellularLocation>
</comment>
<dbReference type="PROSITE" id="PS50071">
    <property type="entry name" value="HOMEOBOX_2"/>
    <property type="match status" value="1"/>
</dbReference>
<evidence type="ECO:0000259" key="6">
    <source>
        <dbReference type="PROSITE" id="PS50071"/>
    </source>
</evidence>
<dbReference type="AlphaFoldDB" id="A0A2P6NZM2"/>